<protein>
    <submittedName>
        <fullName evidence="2">Bifunctional ADP-heptose synthase (Sugar kinase/adenylyltransferase)</fullName>
    </submittedName>
</protein>
<keyword evidence="2" id="KW-0418">Kinase</keyword>
<evidence type="ECO:0000313" key="2">
    <source>
        <dbReference type="EMBL" id="MCS3922221.1"/>
    </source>
</evidence>
<feature type="domain" description="Carbohydrate kinase PfkB" evidence="1">
    <location>
        <begin position="211"/>
        <end position="325"/>
    </location>
</feature>
<dbReference type="SUPFAM" id="SSF53613">
    <property type="entry name" value="Ribokinase-like"/>
    <property type="match status" value="1"/>
</dbReference>
<accession>A0ABT2EW91</accession>
<dbReference type="GO" id="GO:0016301">
    <property type="term" value="F:kinase activity"/>
    <property type="evidence" value="ECO:0007669"/>
    <property type="project" value="UniProtKB-KW"/>
</dbReference>
<dbReference type="Pfam" id="PF00294">
    <property type="entry name" value="PfkB"/>
    <property type="match status" value="1"/>
</dbReference>
<dbReference type="RefSeq" id="WP_259051582.1">
    <property type="nucleotide sequence ID" value="NZ_JANUCQ010000002.1"/>
</dbReference>
<dbReference type="Proteomes" id="UP001140258">
    <property type="component" value="Unassembled WGS sequence"/>
</dbReference>
<dbReference type="PANTHER" id="PTHR46969">
    <property type="entry name" value="BIFUNCTIONAL PROTEIN HLDE"/>
    <property type="match status" value="1"/>
</dbReference>
<proteinExistence type="predicted"/>
<dbReference type="PANTHER" id="PTHR46969:SF1">
    <property type="entry name" value="BIFUNCTIONAL PROTEIN HLDE"/>
    <property type="match status" value="1"/>
</dbReference>
<sequence length="339" mass="38435">MDSTTSNFNILEILKKFNDLNVLLIGETILDQYYFVTPKGRASKDPMLSTQYEYDEMYLGGILAPAKHLSNFVNSVDVVTLIGETNSHEEFIRNNVLENENGNKINLNLFVKENSPTIVKRRYLEPVRNSKLFKVEFINDEPISKDLEAKIIDKLDEIIKHKNIDVILVNDFGHGMITENIIQYLEGCKKYLAINVQTNSGNYGFNPITKFSKADFLSLNTLELRIIYQNRLKSYEELLDDLIKNHNFDNVLLTLGKEGCLYCDGTNYYQDSAITKNTVDTIGAGDATFCLTAIANYLNEDSKNIPKFANVIGAIAVGIMGNKESITKDMILNCMHHKE</sequence>
<evidence type="ECO:0000259" key="1">
    <source>
        <dbReference type="Pfam" id="PF00294"/>
    </source>
</evidence>
<name>A0ABT2EW91_METVO</name>
<dbReference type="InterPro" id="IPR011611">
    <property type="entry name" value="PfkB_dom"/>
</dbReference>
<reference evidence="2" key="1">
    <citation type="submission" date="2022-08" db="EMBL/GenBank/DDBJ databases">
        <title>Genomic Encyclopedia of Type Strains, Phase V (KMG-V): Genome sequencing to study the core and pangenomes of soil and plant-associated prokaryotes.</title>
        <authorList>
            <person name="Whitman W."/>
        </authorList>
    </citation>
    <scope>NUCLEOTIDE SEQUENCE</scope>
    <source>
        <strain evidence="2">PS</strain>
    </source>
</reference>
<evidence type="ECO:0000313" key="3">
    <source>
        <dbReference type="Proteomes" id="UP001140258"/>
    </source>
</evidence>
<dbReference type="InterPro" id="IPR029056">
    <property type="entry name" value="Ribokinase-like"/>
</dbReference>
<gene>
    <name evidence="2" type="ORF">M2325_000906</name>
</gene>
<keyword evidence="3" id="KW-1185">Reference proteome</keyword>
<dbReference type="Gene3D" id="3.40.1190.20">
    <property type="match status" value="1"/>
</dbReference>
<keyword evidence="2" id="KW-0808">Transferase</keyword>
<organism evidence="2 3">
    <name type="scientific">Methanococcus voltae PS</name>
    <dbReference type="NCBI Taxonomy" id="523842"/>
    <lineage>
        <taxon>Archaea</taxon>
        <taxon>Methanobacteriati</taxon>
        <taxon>Methanobacteriota</taxon>
        <taxon>Methanomada group</taxon>
        <taxon>Methanococci</taxon>
        <taxon>Methanococcales</taxon>
        <taxon>Methanococcaceae</taxon>
        <taxon>Methanococcus</taxon>
    </lineage>
</organism>
<dbReference type="EMBL" id="JANUCQ010000002">
    <property type="protein sequence ID" value="MCS3922221.1"/>
    <property type="molecule type" value="Genomic_DNA"/>
</dbReference>
<comment type="caution">
    <text evidence="2">The sequence shown here is derived from an EMBL/GenBank/DDBJ whole genome shotgun (WGS) entry which is preliminary data.</text>
</comment>